<protein>
    <submittedName>
        <fullName evidence="2">ArsR family transcriptional regulator</fullName>
    </submittedName>
</protein>
<dbReference type="SUPFAM" id="SSF46785">
    <property type="entry name" value="Winged helix' DNA-binding domain"/>
    <property type="match status" value="1"/>
</dbReference>
<dbReference type="InterPro" id="IPR036388">
    <property type="entry name" value="WH-like_DNA-bd_sf"/>
</dbReference>
<dbReference type="Gene3D" id="1.10.10.10">
    <property type="entry name" value="Winged helix-like DNA-binding domain superfamily/Winged helix DNA-binding domain"/>
    <property type="match status" value="1"/>
</dbReference>
<dbReference type="GO" id="GO:0003700">
    <property type="term" value="F:DNA-binding transcription factor activity"/>
    <property type="evidence" value="ECO:0007669"/>
    <property type="project" value="InterPro"/>
</dbReference>
<accession>A0A117QGX0</accession>
<dbReference type="InterPro" id="IPR011991">
    <property type="entry name" value="ArsR-like_HTH"/>
</dbReference>
<dbReference type="EMBL" id="LMWP01000016">
    <property type="protein sequence ID" value="KUN27639.1"/>
    <property type="molecule type" value="Genomic_DNA"/>
</dbReference>
<comment type="caution">
    <text evidence="2">The sequence shown here is derived from an EMBL/GenBank/DDBJ whole genome shotgun (WGS) entry which is preliminary data.</text>
</comment>
<organism evidence="2 3">
    <name type="scientific">Streptomyces corchorusii</name>
    <name type="common">Streptomyces chibaensis</name>
    <dbReference type="NCBI Taxonomy" id="1903"/>
    <lineage>
        <taxon>Bacteria</taxon>
        <taxon>Bacillati</taxon>
        <taxon>Actinomycetota</taxon>
        <taxon>Actinomycetes</taxon>
        <taxon>Kitasatosporales</taxon>
        <taxon>Streptomycetaceae</taxon>
        <taxon>Streptomyces</taxon>
    </lineage>
</organism>
<dbReference type="Pfam" id="PF12840">
    <property type="entry name" value="HTH_20"/>
    <property type="match status" value="1"/>
</dbReference>
<proteinExistence type="predicted"/>
<evidence type="ECO:0000313" key="2">
    <source>
        <dbReference type="EMBL" id="KUN27639.1"/>
    </source>
</evidence>
<feature type="domain" description="HTH arsR-type" evidence="1">
    <location>
        <begin position="15"/>
        <end position="96"/>
    </location>
</feature>
<dbReference type="SMART" id="SM00418">
    <property type="entry name" value="HTH_ARSR"/>
    <property type="match status" value="1"/>
</dbReference>
<dbReference type="InterPro" id="IPR036390">
    <property type="entry name" value="WH_DNA-bd_sf"/>
</dbReference>
<keyword evidence="3" id="KW-1185">Reference proteome</keyword>
<evidence type="ECO:0000259" key="1">
    <source>
        <dbReference type="SMART" id="SM00418"/>
    </source>
</evidence>
<name>A0A117QGX0_STRCK</name>
<dbReference type="CDD" id="cd00090">
    <property type="entry name" value="HTH_ARSR"/>
    <property type="match status" value="1"/>
</dbReference>
<evidence type="ECO:0000313" key="3">
    <source>
        <dbReference type="Proteomes" id="UP000053398"/>
    </source>
</evidence>
<dbReference type="Proteomes" id="UP000053398">
    <property type="component" value="Unassembled WGS sequence"/>
</dbReference>
<dbReference type="RefSeq" id="WP_014670288.1">
    <property type="nucleotide sequence ID" value="NZ_KQ948355.1"/>
</dbReference>
<gene>
    <name evidence="2" type="ORF">AQJ11_13425</name>
</gene>
<sequence>MEHPEQPSQVELNARNLRGVAHPLRVRILTVLRTEGPATATTLARRLDQNTGATSYHLRQLAEYGFIVEAPSQGGGRRERWWQAAHVNTVVPDDSVLAGGEGLGIAYLQALSRVWSDAMTTAVEATASLPPEWRDAQDFGDYVLTLTPAEAKELSADIHRLLRRRNSAPQSAGSPLPEGAARVAFQFQLFPTSADRHVSHPPDSE</sequence>
<dbReference type="AlphaFoldDB" id="A0A117QGX0"/>
<reference evidence="2 3" key="1">
    <citation type="submission" date="2015-10" db="EMBL/GenBank/DDBJ databases">
        <title>Draft genome sequence of Streptomyces corchorusii DSM 40340, type strain for the species Streptomyces corchorusii.</title>
        <authorList>
            <person name="Ruckert C."/>
            <person name="Winkler A."/>
            <person name="Kalinowski J."/>
            <person name="Kampfer P."/>
            <person name="Glaeser S."/>
        </authorList>
    </citation>
    <scope>NUCLEOTIDE SEQUENCE [LARGE SCALE GENOMIC DNA]</scope>
    <source>
        <strain evidence="2 3">DSM 40340</strain>
    </source>
</reference>
<dbReference type="InterPro" id="IPR001845">
    <property type="entry name" value="HTH_ArsR_DNA-bd_dom"/>
</dbReference>